<organism evidence="3 4">
    <name type="scientific">Cyphellophora europaea (strain CBS 101466)</name>
    <name type="common">Phialophora europaea</name>
    <dbReference type="NCBI Taxonomy" id="1220924"/>
    <lineage>
        <taxon>Eukaryota</taxon>
        <taxon>Fungi</taxon>
        <taxon>Dikarya</taxon>
        <taxon>Ascomycota</taxon>
        <taxon>Pezizomycotina</taxon>
        <taxon>Eurotiomycetes</taxon>
        <taxon>Chaetothyriomycetidae</taxon>
        <taxon>Chaetothyriales</taxon>
        <taxon>Cyphellophoraceae</taxon>
        <taxon>Cyphellophora</taxon>
    </lineage>
</organism>
<feature type="region of interest" description="Disordered" evidence="1">
    <location>
        <begin position="354"/>
        <end position="422"/>
    </location>
</feature>
<accession>W2SE35</accession>
<feature type="transmembrane region" description="Helical" evidence="2">
    <location>
        <begin position="727"/>
        <end position="749"/>
    </location>
</feature>
<feature type="region of interest" description="Disordered" evidence="1">
    <location>
        <begin position="178"/>
        <end position="250"/>
    </location>
</feature>
<feature type="region of interest" description="Disordered" evidence="1">
    <location>
        <begin position="266"/>
        <end position="301"/>
    </location>
</feature>
<dbReference type="InParanoid" id="W2SE35"/>
<feature type="region of interest" description="Disordered" evidence="1">
    <location>
        <begin position="314"/>
        <end position="340"/>
    </location>
</feature>
<evidence type="ECO:0000313" key="4">
    <source>
        <dbReference type="Proteomes" id="UP000030752"/>
    </source>
</evidence>
<feature type="region of interest" description="Disordered" evidence="1">
    <location>
        <begin position="1"/>
        <end position="73"/>
    </location>
</feature>
<dbReference type="Proteomes" id="UP000030752">
    <property type="component" value="Unassembled WGS sequence"/>
</dbReference>
<feature type="compositionally biased region" description="Polar residues" evidence="1">
    <location>
        <begin position="541"/>
        <end position="552"/>
    </location>
</feature>
<keyword evidence="4" id="KW-1185">Reference proteome</keyword>
<proteinExistence type="predicted"/>
<dbReference type="VEuPathDB" id="FungiDB:HMPREF1541_00492"/>
<feature type="compositionally biased region" description="Polar residues" evidence="1">
    <location>
        <begin position="280"/>
        <end position="301"/>
    </location>
</feature>
<evidence type="ECO:0000256" key="2">
    <source>
        <dbReference type="SAM" id="Phobius"/>
    </source>
</evidence>
<dbReference type="GeneID" id="19967831"/>
<dbReference type="EMBL" id="KB822711">
    <property type="protein sequence ID" value="ETN46308.1"/>
    <property type="molecule type" value="Genomic_DNA"/>
</dbReference>
<reference evidence="3 4" key="1">
    <citation type="submission" date="2013-03" db="EMBL/GenBank/DDBJ databases">
        <title>The Genome Sequence of Phialophora europaea CBS 101466.</title>
        <authorList>
            <consortium name="The Broad Institute Genomics Platform"/>
            <person name="Cuomo C."/>
            <person name="de Hoog S."/>
            <person name="Gorbushina A."/>
            <person name="Walker B."/>
            <person name="Young S.K."/>
            <person name="Zeng Q."/>
            <person name="Gargeya S."/>
            <person name="Fitzgerald M."/>
            <person name="Haas B."/>
            <person name="Abouelleil A."/>
            <person name="Allen A.W."/>
            <person name="Alvarado L."/>
            <person name="Arachchi H.M."/>
            <person name="Berlin A.M."/>
            <person name="Chapman S.B."/>
            <person name="Gainer-Dewar J."/>
            <person name="Goldberg J."/>
            <person name="Griggs A."/>
            <person name="Gujja S."/>
            <person name="Hansen M."/>
            <person name="Howarth C."/>
            <person name="Imamovic A."/>
            <person name="Ireland A."/>
            <person name="Larimer J."/>
            <person name="McCowan C."/>
            <person name="Murphy C."/>
            <person name="Pearson M."/>
            <person name="Poon T.W."/>
            <person name="Priest M."/>
            <person name="Roberts A."/>
            <person name="Saif S."/>
            <person name="Shea T."/>
            <person name="Sisk P."/>
            <person name="Sykes S."/>
            <person name="Wortman J."/>
            <person name="Nusbaum C."/>
            <person name="Birren B."/>
        </authorList>
    </citation>
    <scope>NUCLEOTIDE SEQUENCE [LARGE SCALE GENOMIC DNA]</scope>
    <source>
        <strain evidence="3 4">CBS 101466</strain>
    </source>
</reference>
<gene>
    <name evidence="3" type="ORF">HMPREF1541_00492</name>
</gene>
<sequence>MSDKTVVENADRERSQRGDDEGDRDVASPSGIEGQSSGRRHFTPIYENFDQAYTSITGGDPSSQFGTPTPGTESLNNVYASGAASVLPSAADQTAHVASGSVSLPFQRSISPDDDEHMMVGRHAQLEGDRGDNPAGMQLASTDVALQPIMRNVRRGIATPISPLQREASSVMFDCDDRGIRDRSSSMPVRAPTPYPDLESGPHSGNESTIGNIVERYGGSDDSLLPTVGSERSRPGYSSSSGDTAPADATGVGRVYTQPRVRHNTALVGAPPSWPLPSEVSGSSETMGRNVTQLSSSPPTYGTTAGLLNISRQRTSAHGESPLDPINPFGPPPRSSSVYSSDLDEMLARRGRSTTPFDQIGEPGPAIASSPRPTSPAIQLLPQPLANDFDIPSRSNQTEARASIDEPSSSSGIGIALTGSEDPIVRFEQGDRTSTAFEEAIDTNDADDDAAWSTTQEGTNTQRNSAVPYVDLANATSSSSLGRQVVSAWDPLALRNEDEGTYRENAELVHLRRHNTLGEVQTIIPESSAEIASPRQRRQTGPRTSTSLALSGSEQTITPTLHNIGQNSGTLYQPTIPGNTLLLRTPRIISHPSETIVDMSATSSREDHAANNRALRMAELEDLIRRYEPRADDAPPRQQWPEARLTTDRRILEAENNEEFVRRQRGLTRTLLFLSIPFYIFTFPFVNSLATNGPVARNVLLWFSLRGGGPINNVHREDMALAERVELLLLGAVGVAMAAIFGGLVALLCGAW</sequence>
<dbReference type="AlphaFoldDB" id="W2SE35"/>
<keyword evidence="2" id="KW-0472">Membrane</keyword>
<protein>
    <submittedName>
        <fullName evidence="3">Uncharacterized protein</fullName>
    </submittedName>
</protein>
<name>W2SE35_CYPE1</name>
<dbReference type="HOGENOM" id="CLU_370049_0_0_1"/>
<feature type="compositionally biased region" description="Basic and acidic residues" evidence="1">
    <location>
        <begin position="1"/>
        <end position="19"/>
    </location>
</feature>
<evidence type="ECO:0000313" key="3">
    <source>
        <dbReference type="EMBL" id="ETN46308.1"/>
    </source>
</evidence>
<feature type="compositionally biased region" description="Polar residues" evidence="1">
    <location>
        <begin position="393"/>
        <end position="412"/>
    </location>
</feature>
<keyword evidence="2" id="KW-0812">Transmembrane</keyword>
<feature type="compositionally biased region" description="Polar residues" evidence="1">
    <location>
        <begin position="51"/>
        <end position="73"/>
    </location>
</feature>
<keyword evidence="2" id="KW-1133">Transmembrane helix</keyword>
<evidence type="ECO:0000256" key="1">
    <source>
        <dbReference type="SAM" id="MobiDB-lite"/>
    </source>
</evidence>
<feature type="transmembrane region" description="Helical" evidence="2">
    <location>
        <begin position="671"/>
        <end position="690"/>
    </location>
</feature>
<dbReference type="RefSeq" id="XP_008711020.1">
    <property type="nucleotide sequence ID" value="XM_008712798.1"/>
</dbReference>
<feature type="region of interest" description="Disordered" evidence="1">
    <location>
        <begin position="527"/>
        <end position="552"/>
    </location>
</feature>